<reference evidence="1 2" key="1">
    <citation type="journal article" date="2019" name="Emerg. Microbes Infect.">
        <title>Comprehensive subspecies identification of 175 nontuberculous mycobacteria species based on 7547 genomic profiles.</title>
        <authorList>
            <person name="Matsumoto Y."/>
            <person name="Kinjo T."/>
            <person name="Motooka D."/>
            <person name="Nabeya D."/>
            <person name="Jung N."/>
            <person name="Uechi K."/>
            <person name="Horii T."/>
            <person name="Iida T."/>
            <person name="Fujita J."/>
            <person name="Nakamura S."/>
        </authorList>
    </citation>
    <scope>NUCLEOTIDE SEQUENCE [LARGE SCALE GENOMIC DNA]</scope>
    <source>
        <strain evidence="1 2">JCM 13574</strain>
    </source>
</reference>
<dbReference type="Proteomes" id="UP000466517">
    <property type="component" value="Chromosome"/>
</dbReference>
<dbReference type="KEGG" id="mmag:MMAD_15690"/>
<dbReference type="EMBL" id="AP022610">
    <property type="protein sequence ID" value="BBZ27274.1"/>
    <property type="molecule type" value="Genomic_DNA"/>
</dbReference>
<proteinExistence type="predicted"/>
<accession>A0A7I7XCE9</accession>
<dbReference type="RefSeq" id="WP_163734856.1">
    <property type="nucleotide sequence ID" value="NZ_AP022610.1"/>
</dbReference>
<sequence>MLQFESFRAVDARGYGVIRGQAGIGRRPVFRPMQVHEIDHDRYALTSAVPGFDEPVGDLVG</sequence>
<gene>
    <name evidence="1" type="ORF">MMAD_15690</name>
</gene>
<protein>
    <submittedName>
        <fullName evidence="1">Uncharacterized protein</fullName>
    </submittedName>
</protein>
<keyword evidence="2" id="KW-1185">Reference proteome</keyword>
<organism evidence="1 2">
    <name type="scientific">Mycolicibacterium madagascariense</name>
    <dbReference type="NCBI Taxonomy" id="212765"/>
    <lineage>
        <taxon>Bacteria</taxon>
        <taxon>Bacillati</taxon>
        <taxon>Actinomycetota</taxon>
        <taxon>Actinomycetes</taxon>
        <taxon>Mycobacteriales</taxon>
        <taxon>Mycobacteriaceae</taxon>
        <taxon>Mycolicibacterium</taxon>
    </lineage>
</organism>
<evidence type="ECO:0000313" key="1">
    <source>
        <dbReference type="EMBL" id="BBZ27274.1"/>
    </source>
</evidence>
<dbReference type="AlphaFoldDB" id="A0A7I7XCE9"/>
<evidence type="ECO:0000313" key="2">
    <source>
        <dbReference type="Proteomes" id="UP000466517"/>
    </source>
</evidence>
<name>A0A7I7XCE9_9MYCO</name>